<keyword evidence="3" id="KW-1185">Reference proteome</keyword>
<dbReference type="PANTHER" id="PTHR47723:SF22">
    <property type="entry name" value="RNASE H TYPE-1 DOMAIN-CONTAINING PROTEIN"/>
    <property type="match status" value="1"/>
</dbReference>
<proteinExistence type="predicted"/>
<evidence type="ECO:0000313" key="2">
    <source>
        <dbReference type="EMBL" id="KAK3218870.1"/>
    </source>
</evidence>
<dbReference type="InterPro" id="IPR002156">
    <property type="entry name" value="RNaseH_domain"/>
</dbReference>
<dbReference type="GO" id="GO:0003676">
    <property type="term" value="F:nucleic acid binding"/>
    <property type="evidence" value="ECO:0007669"/>
    <property type="project" value="InterPro"/>
</dbReference>
<dbReference type="EMBL" id="JANJYJ010000004">
    <property type="protein sequence ID" value="KAK3218870.1"/>
    <property type="molecule type" value="Genomic_DNA"/>
</dbReference>
<dbReference type="AlphaFoldDB" id="A0AAE0AJL3"/>
<feature type="domain" description="RNase H type-1" evidence="1">
    <location>
        <begin position="197"/>
        <end position="331"/>
    </location>
</feature>
<evidence type="ECO:0000313" key="3">
    <source>
        <dbReference type="Proteomes" id="UP001281410"/>
    </source>
</evidence>
<dbReference type="PANTHER" id="PTHR47723">
    <property type="entry name" value="OS05G0353850 PROTEIN"/>
    <property type="match status" value="1"/>
</dbReference>
<dbReference type="CDD" id="cd06222">
    <property type="entry name" value="RNase_H_like"/>
    <property type="match status" value="1"/>
</dbReference>
<dbReference type="SUPFAM" id="SSF53098">
    <property type="entry name" value="Ribonuclease H-like"/>
    <property type="match status" value="1"/>
</dbReference>
<dbReference type="InterPro" id="IPR053151">
    <property type="entry name" value="RNase_H-like"/>
</dbReference>
<protein>
    <recommendedName>
        <fullName evidence="1">RNase H type-1 domain-containing protein</fullName>
    </recommendedName>
</protein>
<dbReference type="Proteomes" id="UP001281410">
    <property type="component" value="Unassembled WGS sequence"/>
</dbReference>
<organism evidence="2 3">
    <name type="scientific">Dipteronia sinensis</name>
    <dbReference type="NCBI Taxonomy" id="43782"/>
    <lineage>
        <taxon>Eukaryota</taxon>
        <taxon>Viridiplantae</taxon>
        <taxon>Streptophyta</taxon>
        <taxon>Embryophyta</taxon>
        <taxon>Tracheophyta</taxon>
        <taxon>Spermatophyta</taxon>
        <taxon>Magnoliopsida</taxon>
        <taxon>eudicotyledons</taxon>
        <taxon>Gunneridae</taxon>
        <taxon>Pentapetalae</taxon>
        <taxon>rosids</taxon>
        <taxon>malvids</taxon>
        <taxon>Sapindales</taxon>
        <taxon>Sapindaceae</taxon>
        <taxon>Hippocastanoideae</taxon>
        <taxon>Acereae</taxon>
        <taxon>Dipteronia</taxon>
    </lineage>
</organism>
<evidence type="ECO:0000259" key="1">
    <source>
        <dbReference type="PROSITE" id="PS50879"/>
    </source>
</evidence>
<dbReference type="InterPro" id="IPR012337">
    <property type="entry name" value="RNaseH-like_sf"/>
</dbReference>
<comment type="caution">
    <text evidence="2">The sequence shown here is derived from an EMBL/GenBank/DDBJ whole genome shotgun (WGS) entry which is preliminary data.</text>
</comment>
<dbReference type="PROSITE" id="PS50879">
    <property type="entry name" value="RNASE_H_1"/>
    <property type="match status" value="1"/>
</dbReference>
<gene>
    <name evidence="2" type="ORF">Dsin_012840</name>
</gene>
<reference evidence="2" key="1">
    <citation type="journal article" date="2023" name="Plant J.">
        <title>Genome sequences and population genomics provide insights into the demographic history, inbreeding, and mutation load of two 'living fossil' tree species of Dipteronia.</title>
        <authorList>
            <person name="Feng Y."/>
            <person name="Comes H.P."/>
            <person name="Chen J."/>
            <person name="Zhu S."/>
            <person name="Lu R."/>
            <person name="Zhang X."/>
            <person name="Li P."/>
            <person name="Qiu J."/>
            <person name="Olsen K.M."/>
            <person name="Qiu Y."/>
        </authorList>
    </citation>
    <scope>NUCLEOTIDE SEQUENCE</scope>
    <source>
        <strain evidence="2">NBL</strain>
    </source>
</reference>
<dbReference type="InterPro" id="IPR036397">
    <property type="entry name" value="RNaseH_sf"/>
</dbReference>
<sequence length="342" mass="39187">MRAFELSLVKWEVIGHNGIHVSHLQFSDDTTLFIEPKVEFILNLRRILRCFELVCGLKINFHKLCLVKVWKKGSDVVDWAGMLNCRTSLLPITYLGLPLEANPQLLRKDPRQCFSFCQNNEIFALTSSKHGKVYDFGDWHGMKWRWKNLCPPKIQVFGWHLYKGRIMINERLSLLWELCIDPPTLKRTSPVGWSPPPLSSLKFNVDGSSRGNHGPAGIEGVLRDSSGEILCLFSTAVGLCDSNTTEIRAIHKVVQLCSSGPLLRNQRIEIISDYKVAVLWINNKMDFGSYNHVQLIYDIMTHLHFFRNMIVTYNSRRSNSIADLLAKLGSSRKWVILFLGMI</sequence>
<dbReference type="GO" id="GO:0004523">
    <property type="term" value="F:RNA-DNA hybrid ribonuclease activity"/>
    <property type="evidence" value="ECO:0007669"/>
    <property type="project" value="InterPro"/>
</dbReference>
<dbReference type="Pfam" id="PF13456">
    <property type="entry name" value="RVT_3"/>
    <property type="match status" value="1"/>
</dbReference>
<accession>A0AAE0AJL3</accession>
<name>A0AAE0AJL3_9ROSI</name>
<dbReference type="Gene3D" id="3.30.420.10">
    <property type="entry name" value="Ribonuclease H-like superfamily/Ribonuclease H"/>
    <property type="match status" value="1"/>
</dbReference>
<dbReference type="InterPro" id="IPR044730">
    <property type="entry name" value="RNase_H-like_dom_plant"/>
</dbReference>